<dbReference type="Pfam" id="PF25954">
    <property type="entry name" value="Beta-barrel_RND_2"/>
    <property type="match status" value="1"/>
</dbReference>
<dbReference type="GO" id="GO:0015562">
    <property type="term" value="F:efflux transmembrane transporter activity"/>
    <property type="evidence" value="ECO:0007669"/>
    <property type="project" value="TreeGrafter"/>
</dbReference>
<dbReference type="Gene3D" id="2.40.50.100">
    <property type="match status" value="1"/>
</dbReference>
<evidence type="ECO:0000256" key="3">
    <source>
        <dbReference type="SAM" id="Phobius"/>
    </source>
</evidence>
<dbReference type="OrthoDB" id="9806939at2"/>
<name>A0A2G4YVR0_9PROT</name>
<feature type="transmembrane region" description="Helical" evidence="3">
    <location>
        <begin position="25"/>
        <end position="47"/>
    </location>
</feature>
<dbReference type="InterPro" id="IPR058792">
    <property type="entry name" value="Beta-barrel_RND_2"/>
</dbReference>
<reference evidence="6 7" key="1">
    <citation type="submission" date="2017-10" db="EMBL/GenBank/DDBJ databases">
        <title>Frigbacter circumglobatus gen. nov. sp. nov., isolated from sediment cultured in situ.</title>
        <authorList>
            <person name="Zhao Z."/>
        </authorList>
    </citation>
    <scope>NUCLEOTIDE SEQUENCE [LARGE SCALE GENOMIC DNA]</scope>
    <source>
        <strain evidence="6 7">ZYL</strain>
    </source>
</reference>
<dbReference type="Pfam" id="PF25917">
    <property type="entry name" value="BSH_RND"/>
    <property type="match status" value="1"/>
</dbReference>
<organism evidence="6 7">
    <name type="scientific">Paremcibacter congregatus</name>
    <dbReference type="NCBI Taxonomy" id="2043170"/>
    <lineage>
        <taxon>Bacteria</taxon>
        <taxon>Pseudomonadati</taxon>
        <taxon>Pseudomonadota</taxon>
        <taxon>Alphaproteobacteria</taxon>
        <taxon>Emcibacterales</taxon>
        <taxon>Emcibacteraceae</taxon>
        <taxon>Paremcibacter</taxon>
    </lineage>
</organism>
<dbReference type="Gene3D" id="2.40.30.170">
    <property type="match status" value="1"/>
</dbReference>
<dbReference type="PANTHER" id="PTHR30469">
    <property type="entry name" value="MULTIDRUG RESISTANCE PROTEIN MDTA"/>
    <property type="match status" value="1"/>
</dbReference>
<proteinExistence type="inferred from homology"/>
<dbReference type="NCBIfam" id="TIGR01730">
    <property type="entry name" value="RND_mfp"/>
    <property type="match status" value="1"/>
</dbReference>
<keyword evidence="7" id="KW-1185">Reference proteome</keyword>
<feature type="domain" description="Multidrug resistance protein MdtA-like barrel-sandwich hybrid" evidence="4">
    <location>
        <begin position="109"/>
        <end position="258"/>
    </location>
</feature>
<dbReference type="Gene3D" id="1.10.287.470">
    <property type="entry name" value="Helix hairpin bin"/>
    <property type="match status" value="1"/>
</dbReference>
<keyword evidence="3" id="KW-0812">Transmembrane</keyword>
<dbReference type="EMBL" id="PDEM01000009">
    <property type="protein sequence ID" value="PHZ86330.1"/>
    <property type="molecule type" value="Genomic_DNA"/>
</dbReference>
<accession>A0A2G4YVR0</accession>
<comment type="similarity">
    <text evidence="1">Belongs to the membrane fusion protein (MFP) (TC 8.A.1) family.</text>
</comment>
<dbReference type="Proteomes" id="UP000229730">
    <property type="component" value="Unassembled WGS sequence"/>
</dbReference>
<feature type="domain" description="CusB-like beta-barrel" evidence="5">
    <location>
        <begin position="279"/>
        <end position="350"/>
    </location>
</feature>
<feature type="coiled-coil region" evidence="2">
    <location>
        <begin position="157"/>
        <end position="184"/>
    </location>
</feature>
<keyword evidence="2" id="KW-0175">Coiled coil</keyword>
<evidence type="ECO:0000256" key="2">
    <source>
        <dbReference type="SAM" id="Coils"/>
    </source>
</evidence>
<evidence type="ECO:0000259" key="5">
    <source>
        <dbReference type="Pfam" id="PF25954"/>
    </source>
</evidence>
<evidence type="ECO:0000313" key="6">
    <source>
        <dbReference type="EMBL" id="PHZ86330.1"/>
    </source>
</evidence>
<evidence type="ECO:0000256" key="1">
    <source>
        <dbReference type="ARBA" id="ARBA00009477"/>
    </source>
</evidence>
<evidence type="ECO:0000313" key="7">
    <source>
        <dbReference type="Proteomes" id="UP000229730"/>
    </source>
</evidence>
<sequence length="353" mass="37785">MTEKKDLLSQLTINRDDKSPDGTSLVALGVIFLIALIIGIGAGRYIWGGTSTSNYAAPEIPSQQKNTTDTVSRNSIKPAADKMVPGPTASAQSSDDAVLDASGYIIARRMATVSAELTGRIVDVLVEEGMAVKQNQKLATLDDTLAQVGLDLSKAQQKSAQARVQSARASLKEANRVLKRVESLQSSDFTSEAALTNSILNVETGQAELARALADLEAAGLDVKLKQERLNDHTVRAPFAGVVTIKNAQPGEIVAPGSAGGGFTRTGICTIVDMASLEIEADVNEAFIGRIFEGQRVEANLDAYPQWQIPARVIAIIPTADRNKATVRVRIELLVNDPRILPEMGVKMSFYKE</sequence>
<dbReference type="PANTHER" id="PTHR30469:SF38">
    <property type="entry name" value="HLYD FAMILY SECRETION PROTEIN"/>
    <property type="match status" value="1"/>
</dbReference>
<keyword evidence="3" id="KW-0472">Membrane</keyword>
<protein>
    <submittedName>
        <fullName evidence="6">Efflux transporter periplasmic adaptor subunit</fullName>
    </submittedName>
</protein>
<dbReference type="InterPro" id="IPR006143">
    <property type="entry name" value="RND_pump_MFP"/>
</dbReference>
<gene>
    <name evidence="6" type="ORF">CRD36_04170</name>
</gene>
<dbReference type="SUPFAM" id="SSF111369">
    <property type="entry name" value="HlyD-like secretion proteins"/>
    <property type="match status" value="1"/>
</dbReference>
<dbReference type="InParanoid" id="A0A2G4YVR0"/>
<keyword evidence="3" id="KW-1133">Transmembrane helix</keyword>
<comment type="caution">
    <text evidence="6">The sequence shown here is derived from an EMBL/GenBank/DDBJ whole genome shotgun (WGS) entry which is preliminary data.</text>
</comment>
<dbReference type="InterPro" id="IPR058625">
    <property type="entry name" value="MdtA-like_BSH"/>
</dbReference>
<dbReference type="AlphaFoldDB" id="A0A2G4YVR0"/>
<dbReference type="RefSeq" id="WP_099471913.1">
    <property type="nucleotide sequence ID" value="NZ_CP041025.1"/>
</dbReference>
<evidence type="ECO:0000259" key="4">
    <source>
        <dbReference type="Pfam" id="PF25917"/>
    </source>
</evidence>
<dbReference type="GO" id="GO:1990281">
    <property type="term" value="C:efflux pump complex"/>
    <property type="evidence" value="ECO:0007669"/>
    <property type="project" value="TreeGrafter"/>
</dbReference>